<evidence type="ECO:0000313" key="2">
    <source>
        <dbReference type="Proteomes" id="UP000675940"/>
    </source>
</evidence>
<proteinExistence type="predicted"/>
<reference evidence="1" key="1">
    <citation type="submission" date="2021-03" db="EMBL/GenBank/DDBJ databases">
        <title>Sagittula salina sp. nov. strain M10.9X isolated from the marine waste.</title>
        <authorList>
            <person name="Satari L."/>
            <person name="Molina-Menor E."/>
            <person name="Vidal-Verdu A."/>
            <person name="Pascual J."/>
            <person name="Pereto J."/>
            <person name="Porcar M."/>
        </authorList>
    </citation>
    <scope>NUCLEOTIDE SEQUENCE</scope>
    <source>
        <strain evidence="1">M10.9X</strain>
    </source>
</reference>
<evidence type="ECO:0008006" key="3">
    <source>
        <dbReference type="Google" id="ProtNLM"/>
    </source>
</evidence>
<dbReference type="Proteomes" id="UP000675940">
    <property type="component" value="Unassembled WGS sequence"/>
</dbReference>
<sequence length="159" mass="16753">MPTEAAHPPHVLVKARLAHRSERRLRLRLAEPPGSAARDIADAVARVEGVARARIRPNTSSVIIDTLAPAETVLKTLQDSGVFKLLPAVKPVPVAQAISLGLTRADMAIGHQTEDALDLRTVFGLALLAAAGGQLVRGRIAGPALTLGMSAYSLLAPRR</sequence>
<keyword evidence="2" id="KW-1185">Reference proteome</keyword>
<comment type="caution">
    <text evidence="1">The sequence shown here is derived from an EMBL/GenBank/DDBJ whole genome shotgun (WGS) entry which is preliminary data.</text>
</comment>
<evidence type="ECO:0000313" key="1">
    <source>
        <dbReference type="EMBL" id="MBP0485158.1"/>
    </source>
</evidence>
<gene>
    <name evidence="1" type="ORF">J5474_22065</name>
</gene>
<organism evidence="1 2">
    <name type="scientific">Sagittula salina</name>
    <dbReference type="NCBI Taxonomy" id="2820268"/>
    <lineage>
        <taxon>Bacteria</taxon>
        <taxon>Pseudomonadati</taxon>
        <taxon>Pseudomonadota</taxon>
        <taxon>Alphaproteobacteria</taxon>
        <taxon>Rhodobacterales</taxon>
        <taxon>Roseobacteraceae</taxon>
        <taxon>Sagittula</taxon>
    </lineage>
</organism>
<dbReference type="EMBL" id="JAGISH010000025">
    <property type="protein sequence ID" value="MBP0485158.1"/>
    <property type="molecule type" value="Genomic_DNA"/>
</dbReference>
<accession>A0A940MSG5</accession>
<protein>
    <recommendedName>
        <fullName evidence="3">HMA domain-containing protein</fullName>
    </recommendedName>
</protein>
<dbReference type="RefSeq" id="WP_209364134.1">
    <property type="nucleotide sequence ID" value="NZ_JAGISH010000025.1"/>
</dbReference>
<name>A0A940MSG5_9RHOB</name>
<dbReference type="AlphaFoldDB" id="A0A940MSG5"/>